<evidence type="ECO:0000313" key="1">
    <source>
        <dbReference type="EMBL" id="KAJ3806191.1"/>
    </source>
</evidence>
<proteinExistence type="predicted"/>
<sequence>MSENNKSNAVAAWFLGPKGENAESLCQLLTEALEYHVQGRIDYFPGDPSVITPEVKASATFQINANNVALEASPLTPAIKIEVGKQLAQMVGYYIMLHNPDPIGWGHITADGSIANLESMWAADKFHVDTCTHESKLLKDFTTWELLNILPTDVLNIPTHLNKEYSITAQFLQDALNPYLKQTIGKEHLECKFQVKPMAYFASTTMH</sequence>
<protein>
    <submittedName>
        <fullName evidence="1">Uncharacterized protein</fullName>
    </submittedName>
</protein>
<evidence type="ECO:0000313" key="2">
    <source>
        <dbReference type="Proteomes" id="UP001163835"/>
    </source>
</evidence>
<gene>
    <name evidence="1" type="ORF">F5876DRAFT_69154</name>
</gene>
<keyword evidence="2" id="KW-1185">Reference proteome</keyword>
<reference evidence="1" key="1">
    <citation type="submission" date="2022-09" db="EMBL/GenBank/DDBJ databases">
        <title>A Global Phylogenomic Analysis of the Shiitake Genus Lentinula.</title>
        <authorList>
            <consortium name="DOE Joint Genome Institute"/>
            <person name="Sierra-Patev S."/>
            <person name="Min B."/>
            <person name="Naranjo-Ortiz M."/>
            <person name="Looney B."/>
            <person name="Konkel Z."/>
            <person name="Slot J.C."/>
            <person name="Sakamoto Y."/>
            <person name="Steenwyk J.L."/>
            <person name="Rokas A."/>
            <person name="Carro J."/>
            <person name="Camarero S."/>
            <person name="Ferreira P."/>
            <person name="Molpeceres G."/>
            <person name="Ruiz-Duenas F.J."/>
            <person name="Serrano A."/>
            <person name="Henrissat B."/>
            <person name="Drula E."/>
            <person name="Hughes K.W."/>
            <person name="Mata J.L."/>
            <person name="Ishikawa N.K."/>
            <person name="Vargas-Isla R."/>
            <person name="Ushijima S."/>
            <person name="Smith C.A."/>
            <person name="Ahrendt S."/>
            <person name="Andreopoulos W."/>
            <person name="He G."/>
            <person name="Labutti K."/>
            <person name="Lipzen A."/>
            <person name="Ng V."/>
            <person name="Riley R."/>
            <person name="Sandor L."/>
            <person name="Barry K."/>
            <person name="Martinez A.T."/>
            <person name="Xiao Y."/>
            <person name="Gibbons J.G."/>
            <person name="Terashima K."/>
            <person name="Grigoriev I.V."/>
            <person name="Hibbett D.S."/>
        </authorList>
    </citation>
    <scope>NUCLEOTIDE SEQUENCE</scope>
    <source>
        <strain evidence="1">TMI1499</strain>
    </source>
</reference>
<accession>A0ACC1TNK0</accession>
<organism evidence="1 2">
    <name type="scientific">Lentinula aff. lateritia</name>
    <dbReference type="NCBI Taxonomy" id="2804960"/>
    <lineage>
        <taxon>Eukaryota</taxon>
        <taxon>Fungi</taxon>
        <taxon>Dikarya</taxon>
        <taxon>Basidiomycota</taxon>
        <taxon>Agaricomycotina</taxon>
        <taxon>Agaricomycetes</taxon>
        <taxon>Agaricomycetidae</taxon>
        <taxon>Agaricales</taxon>
        <taxon>Marasmiineae</taxon>
        <taxon>Omphalotaceae</taxon>
        <taxon>Lentinula</taxon>
    </lineage>
</organism>
<dbReference type="Proteomes" id="UP001163835">
    <property type="component" value="Unassembled WGS sequence"/>
</dbReference>
<comment type="caution">
    <text evidence="1">The sequence shown here is derived from an EMBL/GenBank/DDBJ whole genome shotgun (WGS) entry which is preliminary data.</text>
</comment>
<name>A0ACC1TNK0_9AGAR</name>
<dbReference type="EMBL" id="MU795460">
    <property type="protein sequence ID" value="KAJ3806191.1"/>
    <property type="molecule type" value="Genomic_DNA"/>
</dbReference>